<dbReference type="Pfam" id="PF00496">
    <property type="entry name" value="SBP_bac_5"/>
    <property type="match status" value="1"/>
</dbReference>
<dbReference type="PANTHER" id="PTHR30290">
    <property type="entry name" value="PERIPLASMIC BINDING COMPONENT OF ABC TRANSPORTER"/>
    <property type="match status" value="1"/>
</dbReference>
<evidence type="ECO:0000313" key="3">
    <source>
        <dbReference type="Proteomes" id="UP001501697"/>
    </source>
</evidence>
<name>A0ABP7AB69_9MICO</name>
<dbReference type="SUPFAM" id="SSF53850">
    <property type="entry name" value="Periplasmic binding protein-like II"/>
    <property type="match status" value="1"/>
</dbReference>
<proteinExistence type="predicted"/>
<dbReference type="Gene3D" id="3.10.105.10">
    <property type="entry name" value="Dipeptide-binding Protein, Domain 3"/>
    <property type="match status" value="1"/>
</dbReference>
<dbReference type="Gene3D" id="3.40.190.10">
    <property type="entry name" value="Periplasmic binding protein-like II"/>
    <property type="match status" value="1"/>
</dbReference>
<reference evidence="3" key="1">
    <citation type="journal article" date="2019" name="Int. J. Syst. Evol. Microbiol.">
        <title>The Global Catalogue of Microorganisms (GCM) 10K type strain sequencing project: providing services to taxonomists for standard genome sequencing and annotation.</title>
        <authorList>
            <consortium name="The Broad Institute Genomics Platform"/>
            <consortium name="The Broad Institute Genome Sequencing Center for Infectious Disease"/>
            <person name="Wu L."/>
            <person name="Ma J."/>
        </authorList>
    </citation>
    <scope>NUCLEOTIDE SEQUENCE [LARGE SCALE GENOMIC DNA]</scope>
    <source>
        <strain evidence="3">JCM 16544</strain>
    </source>
</reference>
<dbReference type="EMBL" id="BAAAYU010000001">
    <property type="protein sequence ID" value="GAA3628410.1"/>
    <property type="molecule type" value="Genomic_DNA"/>
</dbReference>
<feature type="domain" description="Solute-binding protein family 5" evidence="1">
    <location>
        <begin position="90"/>
        <end position="492"/>
    </location>
</feature>
<accession>A0ABP7AB69</accession>
<organism evidence="2 3">
    <name type="scientific">Microbacterium awajiense</name>
    <dbReference type="NCBI Taxonomy" id="415214"/>
    <lineage>
        <taxon>Bacteria</taxon>
        <taxon>Bacillati</taxon>
        <taxon>Actinomycetota</taxon>
        <taxon>Actinomycetes</taxon>
        <taxon>Micrococcales</taxon>
        <taxon>Microbacteriaceae</taxon>
        <taxon>Microbacterium</taxon>
    </lineage>
</organism>
<protein>
    <submittedName>
        <fullName evidence="2">ABC transporter family substrate-binding protein</fullName>
    </submittedName>
</protein>
<dbReference type="PANTHER" id="PTHR30290:SF65">
    <property type="entry name" value="MONOACYL PHOSPHATIDYLINOSITOL TETRAMANNOSIDE-BINDING PROTEIN LPQW-RELATED"/>
    <property type="match status" value="1"/>
</dbReference>
<dbReference type="InterPro" id="IPR039424">
    <property type="entry name" value="SBP_5"/>
</dbReference>
<evidence type="ECO:0000313" key="2">
    <source>
        <dbReference type="EMBL" id="GAA3628410.1"/>
    </source>
</evidence>
<sequence length="596" mass="65431">MKITRLGAGVGVVAAGALVLAGCSVPYESEVIENTEITVSWNDIVDNFNTDSTAGNNVANSNIEYMTSASFNYYNDSPDLVQNTDFGSYEKTSDDPLTVEYTINDNVVWSDGTAVDEADLLLAWVTTFGAFTTEGEDGETYLFNHANPRPDLATQLPEIDDRKLTLVYDKAFVDWEVQFGVGQVAAHAAVMLAYPDIEDPQEAKDQFVEAVQNDDVDWLTPVADVWNSDFQSANTPDNELKYLSYGPYIVEELVEEDYVTLVANESFAWGPSPKYQRITVRQIADPTAQVQALQNQDVQVASGQPTPDVLELVQATDTAEYYTGDEATYEHVDLTFNNGGPFDPATYGGDEEKAQMVRIAFLKTIPRQEILEKLIHPLNPTAEVRDSTLTIPGSPFYDGIVTENGSAEFAEVDIDGAKQLLADAGVTGPVEVKFWYPEGNARRAAEYELIATSAALAGFDVVDDSEPNWEFTDTTAFPVNPHDAVIFAWASTSLALTGSDQYLGTGQPSNFGGYSNEVVDQRLKDLETELDEGEQQQILIDVEKELWADGYGITIFQFPGLTAWDKGVEGIAPAPLAPYYFWNFWEWAPVSGAAAE</sequence>
<dbReference type="InterPro" id="IPR000914">
    <property type="entry name" value="SBP_5_dom"/>
</dbReference>
<dbReference type="Proteomes" id="UP001501697">
    <property type="component" value="Unassembled WGS sequence"/>
</dbReference>
<dbReference type="PROSITE" id="PS51257">
    <property type="entry name" value="PROKAR_LIPOPROTEIN"/>
    <property type="match status" value="1"/>
</dbReference>
<dbReference type="RefSeq" id="WP_344736657.1">
    <property type="nucleotide sequence ID" value="NZ_BAAAYU010000001.1"/>
</dbReference>
<comment type="caution">
    <text evidence="2">The sequence shown here is derived from an EMBL/GenBank/DDBJ whole genome shotgun (WGS) entry which is preliminary data.</text>
</comment>
<dbReference type="CDD" id="cd08501">
    <property type="entry name" value="PBP2_Lpqw"/>
    <property type="match status" value="1"/>
</dbReference>
<evidence type="ECO:0000259" key="1">
    <source>
        <dbReference type="Pfam" id="PF00496"/>
    </source>
</evidence>
<gene>
    <name evidence="2" type="ORF">GCM10022200_08640</name>
</gene>
<dbReference type="Gene3D" id="3.90.76.10">
    <property type="entry name" value="Dipeptide-binding Protein, Domain 1"/>
    <property type="match status" value="1"/>
</dbReference>
<keyword evidence="3" id="KW-1185">Reference proteome</keyword>